<keyword evidence="6" id="KW-0408">Iron</keyword>
<feature type="domain" description="TauD/TfdA-like" evidence="7">
    <location>
        <begin position="109"/>
        <end position="335"/>
    </location>
</feature>
<evidence type="ECO:0000256" key="1">
    <source>
        <dbReference type="ARBA" id="ARBA00001954"/>
    </source>
</evidence>
<evidence type="ECO:0000259" key="7">
    <source>
        <dbReference type="Pfam" id="PF02668"/>
    </source>
</evidence>
<dbReference type="InterPro" id="IPR003819">
    <property type="entry name" value="TauD/TfdA-like"/>
</dbReference>
<evidence type="ECO:0000256" key="3">
    <source>
        <dbReference type="ARBA" id="ARBA00022723"/>
    </source>
</evidence>
<keyword evidence="9" id="KW-1185">Reference proteome</keyword>
<organism evidence="8 9">
    <name type="scientific">Catenulispora pinistramenti</name>
    <dbReference type="NCBI Taxonomy" id="2705254"/>
    <lineage>
        <taxon>Bacteria</taxon>
        <taxon>Bacillati</taxon>
        <taxon>Actinomycetota</taxon>
        <taxon>Actinomycetes</taxon>
        <taxon>Catenulisporales</taxon>
        <taxon>Catenulisporaceae</taxon>
        <taxon>Catenulispora</taxon>
    </lineage>
</organism>
<dbReference type="InterPro" id="IPR050411">
    <property type="entry name" value="AlphaKG_dependent_hydroxylases"/>
</dbReference>
<evidence type="ECO:0000313" key="9">
    <source>
        <dbReference type="Proteomes" id="UP000730482"/>
    </source>
</evidence>
<comment type="similarity">
    <text evidence="2">Belongs to the gamma-BBH/TMLD family.</text>
</comment>
<protein>
    <submittedName>
        <fullName evidence="8">TauD/TfdA family dioxygenase</fullName>
    </submittedName>
</protein>
<sequence length="355" mass="38856">MTQIPAIWLRDNCHCPECVDPVSGQKLFGITDLPIAPEASGVDETPDHVTFTFAPDGHVATFPREWLVANHPSAPATTPNPRTEDAKTLWHGASHPIPRFAWDGFLTTDDIRTACLDAVLRQGYALLHGVPVQDRTVLRVASEFGYVRTTNYGEVFEVRTEPAATNLAFTNLPITPHTDNPYRDPVPTVQLLHCLVNAAEGGDSALVDGFEAAGRLRAADPAAFRSLTTTPVTFRYRDANTDLSSTQPLIGLDAKGRVREVRFNNRSMQPVSLEPDDIEAFYAAYRAFADLLYDATAAVQFRLGPGDCVIFDNTRVLHARTGFTADGRRHLQGCYIDLDGVASNHKVLTRAESAG</sequence>
<proteinExistence type="inferred from homology"/>
<dbReference type="InterPro" id="IPR038492">
    <property type="entry name" value="GBBH-like_N_sf"/>
</dbReference>
<dbReference type="InterPro" id="IPR042098">
    <property type="entry name" value="TauD-like_sf"/>
</dbReference>
<evidence type="ECO:0000256" key="2">
    <source>
        <dbReference type="ARBA" id="ARBA00008654"/>
    </source>
</evidence>
<evidence type="ECO:0000256" key="4">
    <source>
        <dbReference type="ARBA" id="ARBA00022964"/>
    </source>
</evidence>
<evidence type="ECO:0000256" key="6">
    <source>
        <dbReference type="ARBA" id="ARBA00023004"/>
    </source>
</evidence>
<dbReference type="EMBL" id="JAAFYZ010000014">
    <property type="protein sequence ID" value="MBS2546492.1"/>
    <property type="molecule type" value="Genomic_DNA"/>
</dbReference>
<comment type="caution">
    <text evidence="8">The sequence shown here is derived from an EMBL/GenBank/DDBJ whole genome shotgun (WGS) entry which is preliminary data.</text>
</comment>
<dbReference type="PANTHER" id="PTHR10696:SF25">
    <property type="entry name" value="OXIDOREDUCTASE AIM17-RELATED"/>
    <property type="match status" value="1"/>
</dbReference>
<dbReference type="SUPFAM" id="SSF51197">
    <property type="entry name" value="Clavaminate synthase-like"/>
    <property type="match status" value="1"/>
</dbReference>
<dbReference type="GO" id="GO:0051213">
    <property type="term" value="F:dioxygenase activity"/>
    <property type="evidence" value="ECO:0007669"/>
    <property type="project" value="UniProtKB-KW"/>
</dbReference>
<comment type="cofactor">
    <cofactor evidence="1">
        <name>Fe(2+)</name>
        <dbReference type="ChEBI" id="CHEBI:29033"/>
    </cofactor>
</comment>
<evidence type="ECO:0000256" key="5">
    <source>
        <dbReference type="ARBA" id="ARBA00023002"/>
    </source>
</evidence>
<dbReference type="PANTHER" id="PTHR10696">
    <property type="entry name" value="GAMMA-BUTYROBETAINE HYDROXYLASE-RELATED"/>
    <property type="match status" value="1"/>
</dbReference>
<dbReference type="Gene3D" id="3.60.130.10">
    <property type="entry name" value="Clavaminate synthase-like"/>
    <property type="match status" value="1"/>
</dbReference>
<reference evidence="8 9" key="1">
    <citation type="submission" date="2020-02" db="EMBL/GenBank/DDBJ databases">
        <title>Acidophilic actinobacteria isolated from forest soil.</title>
        <authorList>
            <person name="Golinska P."/>
        </authorList>
    </citation>
    <scope>NUCLEOTIDE SEQUENCE [LARGE SCALE GENOMIC DNA]</scope>
    <source>
        <strain evidence="8 9">NL8</strain>
    </source>
</reference>
<dbReference type="Pfam" id="PF02668">
    <property type="entry name" value="TauD"/>
    <property type="match status" value="1"/>
</dbReference>
<accession>A0ABS5KJC7</accession>
<name>A0ABS5KJC7_9ACTN</name>
<dbReference type="CDD" id="cd00250">
    <property type="entry name" value="CAS_like"/>
    <property type="match status" value="1"/>
</dbReference>
<dbReference type="Proteomes" id="UP000730482">
    <property type="component" value="Unassembled WGS sequence"/>
</dbReference>
<keyword evidence="4 8" id="KW-0223">Dioxygenase</keyword>
<keyword evidence="3" id="KW-0479">Metal-binding</keyword>
<gene>
    <name evidence="8" type="ORF">KGQ19_06400</name>
</gene>
<dbReference type="RefSeq" id="WP_212008140.1">
    <property type="nucleotide sequence ID" value="NZ_JACEGJ010000056.1"/>
</dbReference>
<evidence type="ECO:0000313" key="8">
    <source>
        <dbReference type="EMBL" id="MBS2546492.1"/>
    </source>
</evidence>
<dbReference type="Gene3D" id="3.30.2020.30">
    <property type="match status" value="1"/>
</dbReference>
<keyword evidence="5" id="KW-0560">Oxidoreductase</keyword>